<dbReference type="PANTHER" id="PTHR43829:SF15">
    <property type="entry name" value="AQUAPORIN-7"/>
    <property type="match status" value="1"/>
</dbReference>
<proteinExistence type="inferred from homology"/>
<keyword evidence="3 9" id="KW-0813">Transport</keyword>
<comment type="catalytic activity">
    <reaction evidence="7">
        <text>H2O(in) = H2O(out)</text>
        <dbReference type="Rhea" id="RHEA:29667"/>
        <dbReference type="ChEBI" id="CHEBI:15377"/>
    </reaction>
</comment>
<dbReference type="Proteomes" id="UP001314169">
    <property type="component" value="Chromosome 10"/>
</dbReference>
<evidence type="ECO:0000256" key="10">
    <source>
        <dbReference type="SAM" id="Phobius"/>
    </source>
</evidence>
<feature type="transmembrane region" description="Helical" evidence="10">
    <location>
        <begin position="66"/>
        <end position="85"/>
    </location>
</feature>
<feature type="transmembrane region" description="Helical" evidence="10">
    <location>
        <begin position="201"/>
        <end position="225"/>
    </location>
</feature>
<organism evidence="11 12">
    <name type="scientific">Pipistrellus nathusii</name>
    <name type="common">Nathusius' pipistrelle</name>
    <dbReference type="NCBI Taxonomy" id="59473"/>
    <lineage>
        <taxon>Eukaryota</taxon>
        <taxon>Metazoa</taxon>
        <taxon>Chordata</taxon>
        <taxon>Craniata</taxon>
        <taxon>Vertebrata</taxon>
        <taxon>Euteleostomi</taxon>
        <taxon>Mammalia</taxon>
        <taxon>Eutheria</taxon>
        <taxon>Laurasiatheria</taxon>
        <taxon>Chiroptera</taxon>
        <taxon>Yangochiroptera</taxon>
        <taxon>Vespertilionidae</taxon>
        <taxon>Pipistrellus</taxon>
    </lineage>
</organism>
<evidence type="ECO:0000256" key="5">
    <source>
        <dbReference type="ARBA" id="ARBA00022989"/>
    </source>
</evidence>
<dbReference type="EMBL" id="OY882867">
    <property type="protein sequence ID" value="CAK6433889.1"/>
    <property type="molecule type" value="Genomic_DNA"/>
</dbReference>
<feature type="transmembrane region" description="Helical" evidence="10">
    <location>
        <begin position="168"/>
        <end position="189"/>
    </location>
</feature>
<dbReference type="InterPro" id="IPR023271">
    <property type="entry name" value="Aquaporin-like"/>
</dbReference>
<evidence type="ECO:0000256" key="3">
    <source>
        <dbReference type="ARBA" id="ARBA00022448"/>
    </source>
</evidence>
<keyword evidence="4 9" id="KW-0812">Transmembrane</keyword>
<keyword evidence="5 10" id="KW-1133">Transmembrane helix</keyword>
<dbReference type="PRINTS" id="PR02019">
    <property type="entry name" value="AQUAPORIN7"/>
</dbReference>
<sequence length="341" mass="37083">MTQVDEKKGSTCRSRMIPSPVVIRIQAILQKEMVREFLAELMSTFVMMVFGLGSVAHMVLGEKFGSFLAVNLGFGFGVALGVHVAGNISGAHMNAAVTFTNCALGRLPWKKFPVYVLGQFVGSFLAAASIYVIFYAAIMDFSGGHLTVTGPIATANIFATYLPEYMTLWMGFLNEVFITGMLQLCLFAITDKRNNPALPGTQALVIGILVVIIGVSLGMNTGYAINPSRDLPPRFFTFIAGWGAEVFRVKNWWWVPVVAPPLGAYLGGIIYVVFIGSTIPREPQILENPAEHEDHQAPVLPKAMSHRTANTSLASVSVSLDNRTPAQPIPLLSDNIQVQQF</sequence>
<gene>
    <name evidence="11" type="ORF">MPIPNATIZW_LOCUS2195</name>
</gene>
<feature type="transmembrane region" description="Helical" evidence="10">
    <location>
        <begin position="252"/>
        <end position="274"/>
    </location>
</feature>
<dbReference type="Gene3D" id="1.20.1080.10">
    <property type="entry name" value="Glycerol uptake facilitator protein"/>
    <property type="match status" value="1"/>
</dbReference>
<dbReference type="Pfam" id="PF00230">
    <property type="entry name" value="MIP"/>
    <property type="match status" value="1"/>
</dbReference>
<accession>A0ABN9Z6U3</accession>
<reference evidence="11" key="1">
    <citation type="submission" date="2023-12" db="EMBL/GenBank/DDBJ databases">
        <authorList>
            <person name="Brown T."/>
        </authorList>
    </citation>
    <scope>NUCLEOTIDE SEQUENCE</scope>
</reference>
<dbReference type="InterPro" id="IPR000425">
    <property type="entry name" value="MIP"/>
</dbReference>
<evidence type="ECO:0000313" key="12">
    <source>
        <dbReference type="Proteomes" id="UP001314169"/>
    </source>
</evidence>
<evidence type="ECO:0000256" key="2">
    <source>
        <dbReference type="ARBA" id="ARBA00006175"/>
    </source>
</evidence>
<evidence type="ECO:0000256" key="7">
    <source>
        <dbReference type="ARBA" id="ARBA00034651"/>
    </source>
</evidence>
<evidence type="ECO:0008006" key="13">
    <source>
        <dbReference type="Google" id="ProtNLM"/>
    </source>
</evidence>
<protein>
    <recommendedName>
        <fullName evidence="13">Aquaporin-7</fullName>
    </recommendedName>
</protein>
<dbReference type="NCBIfam" id="TIGR00861">
    <property type="entry name" value="MIP"/>
    <property type="match status" value="1"/>
</dbReference>
<dbReference type="InterPro" id="IPR050363">
    <property type="entry name" value="MIP/Aquaporin"/>
</dbReference>
<evidence type="ECO:0000313" key="11">
    <source>
        <dbReference type="EMBL" id="CAK6433889.1"/>
    </source>
</evidence>
<feature type="transmembrane region" description="Helical" evidence="10">
    <location>
        <begin position="37"/>
        <end position="60"/>
    </location>
</feature>
<dbReference type="PANTHER" id="PTHR43829">
    <property type="entry name" value="AQUAPORIN OR AQUAGLYCEROPORIN RELATED"/>
    <property type="match status" value="1"/>
</dbReference>
<dbReference type="CDD" id="cd00333">
    <property type="entry name" value="MIP"/>
    <property type="match status" value="1"/>
</dbReference>
<evidence type="ECO:0000256" key="1">
    <source>
        <dbReference type="ARBA" id="ARBA00004651"/>
    </source>
</evidence>
<evidence type="ECO:0000256" key="8">
    <source>
        <dbReference type="ARBA" id="ARBA00049405"/>
    </source>
</evidence>
<feature type="transmembrane region" description="Helical" evidence="10">
    <location>
        <begin position="114"/>
        <end position="138"/>
    </location>
</feature>
<evidence type="ECO:0000256" key="6">
    <source>
        <dbReference type="ARBA" id="ARBA00023136"/>
    </source>
</evidence>
<keyword evidence="12" id="KW-1185">Reference proteome</keyword>
<evidence type="ECO:0000256" key="9">
    <source>
        <dbReference type="RuleBase" id="RU000477"/>
    </source>
</evidence>
<evidence type="ECO:0000256" key="4">
    <source>
        <dbReference type="ARBA" id="ARBA00022692"/>
    </source>
</evidence>
<dbReference type="PRINTS" id="PR00783">
    <property type="entry name" value="MINTRINSICP"/>
</dbReference>
<dbReference type="SUPFAM" id="SSF81338">
    <property type="entry name" value="Aquaporin-like"/>
    <property type="match status" value="1"/>
</dbReference>
<comment type="subcellular location">
    <subcellularLocation>
        <location evidence="1">Cell membrane</location>
        <topology evidence="1">Multi-pass membrane protein</topology>
    </subcellularLocation>
</comment>
<comment type="similarity">
    <text evidence="2 9">Belongs to the MIP/aquaporin (TC 1.A.8) family.</text>
</comment>
<comment type="catalytic activity">
    <reaction evidence="8">
        <text>glycerol(in) = glycerol(out)</text>
        <dbReference type="Rhea" id="RHEA:29675"/>
        <dbReference type="ChEBI" id="CHEBI:17754"/>
    </reaction>
</comment>
<name>A0ABN9Z6U3_PIPNA</name>
<keyword evidence="6 10" id="KW-0472">Membrane</keyword>